<dbReference type="RefSeq" id="WP_136408014.1">
    <property type="nucleotide sequence ID" value="NZ_SSWX01000054.1"/>
</dbReference>
<sequence>MTKEAKKNFDEALAGILKNGIRATQQIKANKKSLKLKSNEYQETFGEISFDYLSSQKSYYFSIACVSGEFSDFLSKIAPPYQSNRPPDLGHDFSMNTLMEDRGVFSRSNGKINLLDVTNLNEMMLHIESCLNDYYIPKVENFLTFSSSLIEDVAKNPDFYSYPIPLIVFVMKKNSIKFKELQTPMNKKLFKNSLFDKSLLESQF</sequence>
<evidence type="ECO:0000313" key="1">
    <source>
        <dbReference type="EMBL" id="THJ30093.1"/>
    </source>
</evidence>
<proteinExistence type="predicted"/>
<keyword evidence="2" id="KW-1185">Reference proteome</keyword>
<dbReference type="Proteomes" id="UP000306236">
    <property type="component" value="Unassembled WGS sequence"/>
</dbReference>
<evidence type="ECO:0000313" key="2">
    <source>
        <dbReference type="Proteomes" id="UP000306236"/>
    </source>
</evidence>
<gene>
    <name evidence="1" type="ORF">E8K88_17840</name>
</gene>
<dbReference type="EMBL" id="SSWX01000054">
    <property type="protein sequence ID" value="THJ30093.1"/>
    <property type="molecule type" value="Genomic_DNA"/>
</dbReference>
<reference evidence="1 2" key="1">
    <citation type="submission" date="2019-04" db="EMBL/GenBank/DDBJ databases">
        <title>Lampropedia sp YIM MLB12 draf genome.</title>
        <authorList>
            <person name="Wang Y.-X."/>
        </authorList>
    </citation>
    <scope>NUCLEOTIDE SEQUENCE [LARGE SCALE GENOMIC DNA]</scope>
    <source>
        <strain evidence="1 2">YIM MLB12</strain>
    </source>
</reference>
<name>A0A4S5BH04_9BURK</name>
<organism evidence="1 2">
    <name type="scientific">Lampropedia aestuarii</name>
    <dbReference type="NCBI Taxonomy" id="2562762"/>
    <lineage>
        <taxon>Bacteria</taxon>
        <taxon>Pseudomonadati</taxon>
        <taxon>Pseudomonadota</taxon>
        <taxon>Betaproteobacteria</taxon>
        <taxon>Burkholderiales</taxon>
        <taxon>Comamonadaceae</taxon>
        <taxon>Lampropedia</taxon>
    </lineage>
</organism>
<dbReference type="AlphaFoldDB" id="A0A4S5BH04"/>
<comment type="caution">
    <text evidence="1">The sequence shown here is derived from an EMBL/GenBank/DDBJ whole genome shotgun (WGS) entry which is preliminary data.</text>
</comment>
<accession>A0A4S5BH04</accession>
<protein>
    <recommendedName>
        <fullName evidence="3">DUF4304 domain-containing protein</fullName>
    </recommendedName>
</protein>
<dbReference type="OrthoDB" id="7065152at2"/>
<evidence type="ECO:0008006" key="3">
    <source>
        <dbReference type="Google" id="ProtNLM"/>
    </source>
</evidence>